<dbReference type="Gene3D" id="1.10.10.10">
    <property type="entry name" value="Winged helix-like DNA-binding domain superfamily/Winged helix DNA-binding domain"/>
    <property type="match status" value="1"/>
</dbReference>
<dbReference type="InterPro" id="IPR036388">
    <property type="entry name" value="WH-like_DNA-bd_sf"/>
</dbReference>
<keyword evidence="3" id="KW-0238">DNA-binding</keyword>
<name>A0A939IHP0_CLOAM</name>
<comment type="similarity">
    <text evidence="1">Belongs to the LysR transcriptional regulatory family.</text>
</comment>
<dbReference type="FunFam" id="1.10.10.10:FF:000001">
    <property type="entry name" value="LysR family transcriptional regulator"/>
    <property type="match status" value="1"/>
</dbReference>
<keyword evidence="2" id="KW-0805">Transcription regulation</keyword>
<organism evidence="6 7">
    <name type="scientific">Clostridium aminobutyricum</name>
    <dbReference type="NCBI Taxonomy" id="33953"/>
    <lineage>
        <taxon>Bacteria</taxon>
        <taxon>Bacillati</taxon>
        <taxon>Bacillota</taxon>
        <taxon>Clostridia</taxon>
        <taxon>Eubacteriales</taxon>
        <taxon>Clostridiaceae</taxon>
        <taxon>Clostridium</taxon>
    </lineage>
</organism>
<dbReference type="AlphaFoldDB" id="A0A939IHP0"/>
<dbReference type="PRINTS" id="PR00039">
    <property type="entry name" value="HTHLYSR"/>
</dbReference>
<dbReference type="CDD" id="cd05466">
    <property type="entry name" value="PBP2_LTTR_substrate"/>
    <property type="match status" value="1"/>
</dbReference>
<keyword evidence="7" id="KW-1185">Reference proteome</keyword>
<dbReference type="PROSITE" id="PS50931">
    <property type="entry name" value="HTH_LYSR"/>
    <property type="match status" value="1"/>
</dbReference>
<comment type="caution">
    <text evidence="6">The sequence shown here is derived from an EMBL/GenBank/DDBJ whole genome shotgun (WGS) entry which is preliminary data.</text>
</comment>
<evidence type="ECO:0000259" key="5">
    <source>
        <dbReference type="PROSITE" id="PS50931"/>
    </source>
</evidence>
<dbReference type="GO" id="GO:0003677">
    <property type="term" value="F:DNA binding"/>
    <property type="evidence" value="ECO:0007669"/>
    <property type="project" value="UniProtKB-KW"/>
</dbReference>
<gene>
    <name evidence="6" type="ORF">JYB65_02515</name>
</gene>
<dbReference type="InterPro" id="IPR000847">
    <property type="entry name" value="LysR_HTH_N"/>
</dbReference>
<evidence type="ECO:0000256" key="2">
    <source>
        <dbReference type="ARBA" id="ARBA00023015"/>
    </source>
</evidence>
<dbReference type="SUPFAM" id="SSF46785">
    <property type="entry name" value="Winged helix' DNA-binding domain"/>
    <property type="match status" value="1"/>
</dbReference>
<dbReference type="EMBL" id="JAFJZZ010000001">
    <property type="protein sequence ID" value="MBN7772226.1"/>
    <property type="molecule type" value="Genomic_DNA"/>
</dbReference>
<dbReference type="Proteomes" id="UP000664545">
    <property type="component" value="Unassembled WGS sequence"/>
</dbReference>
<dbReference type="Pfam" id="PF03466">
    <property type="entry name" value="LysR_substrate"/>
    <property type="match status" value="1"/>
</dbReference>
<protein>
    <submittedName>
        <fullName evidence="6">LysR family transcriptional regulator</fullName>
    </submittedName>
</protein>
<keyword evidence="4" id="KW-0804">Transcription</keyword>
<evidence type="ECO:0000313" key="7">
    <source>
        <dbReference type="Proteomes" id="UP000664545"/>
    </source>
</evidence>
<dbReference type="InterPro" id="IPR005119">
    <property type="entry name" value="LysR_subst-bd"/>
</dbReference>
<sequence>MTLQQMKYAIEIADKGSINLAAKALFVSQPSLSGTIKELEDEIGIKIFIRTNRGITITPQGSEFLGYAKQVVEQYTLMEKQYIEKKVRKKYFSVSTQHYSFAVKAFVEMVKQFGMDEYEFAVHETKTYDVIDDVKNFRSELGILYLNDFNEKVMTKILNENSLEFAELFSCDTYVYLWKGHPLAGENVIHMEQLEEYPCLSFEQGNYNSFYFAEEVLSTYEYKRIIKANDRATMLNLMVGLNGYTLCSGIICEELNGSDYQAVKLDSDEVMHIGYIKHKSIPLSAEGKKYLDELLKYKEKVFYDL</sequence>
<reference evidence="6" key="1">
    <citation type="submission" date="2021-02" db="EMBL/GenBank/DDBJ databases">
        <title>Abyssanaerobacter marinus gen.nov., sp., nov, anaerobic bacterium isolated from the Onnuri vent field of Indian Ocean and suggestion of Mogibacteriaceae fam. nov., and proposal of reclassification of ambiguous this family's genus member.</title>
        <authorList>
            <person name="Kim Y.J."/>
            <person name="Yang J.-A."/>
        </authorList>
    </citation>
    <scope>NUCLEOTIDE SEQUENCE</scope>
    <source>
        <strain evidence="6">DSM 2634</strain>
    </source>
</reference>
<evidence type="ECO:0000256" key="1">
    <source>
        <dbReference type="ARBA" id="ARBA00009437"/>
    </source>
</evidence>
<dbReference type="Pfam" id="PF00126">
    <property type="entry name" value="HTH_1"/>
    <property type="match status" value="1"/>
</dbReference>
<dbReference type="GO" id="GO:0032993">
    <property type="term" value="C:protein-DNA complex"/>
    <property type="evidence" value="ECO:0007669"/>
    <property type="project" value="TreeGrafter"/>
</dbReference>
<accession>A0A939IHP0</accession>
<dbReference type="InterPro" id="IPR036390">
    <property type="entry name" value="WH_DNA-bd_sf"/>
</dbReference>
<dbReference type="GO" id="GO:0003700">
    <property type="term" value="F:DNA-binding transcription factor activity"/>
    <property type="evidence" value="ECO:0007669"/>
    <property type="project" value="InterPro"/>
</dbReference>
<dbReference type="PANTHER" id="PTHR30346:SF0">
    <property type="entry name" value="HCA OPERON TRANSCRIPTIONAL ACTIVATOR HCAR"/>
    <property type="match status" value="1"/>
</dbReference>
<evidence type="ECO:0000256" key="4">
    <source>
        <dbReference type="ARBA" id="ARBA00023163"/>
    </source>
</evidence>
<feature type="domain" description="HTH lysR-type" evidence="5">
    <location>
        <begin position="1"/>
        <end position="58"/>
    </location>
</feature>
<dbReference type="Gene3D" id="3.40.190.10">
    <property type="entry name" value="Periplasmic binding protein-like II"/>
    <property type="match status" value="2"/>
</dbReference>
<proteinExistence type="inferred from homology"/>
<dbReference type="RefSeq" id="WP_206581045.1">
    <property type="nucleotide sequence ID" value="NZ_JAFJZZ010000001.1"/>
</dbReference>
<dbReference type="SUPFAM" id="SSF53850">
    <property type="entry name" value="Periplasmic binding protein-like II"/>
    <property type="match status" value="1"/>
</dbReference>
<evidence type="ECO:0000313" key="6">
    <source>
        <dbReference type="EMBL" id="MBN7772226.1"/>
    </source>
</evidence>
<evidence type="ECO:0000256" key="3">
    <source>
        <dbReference type="ARBA" id="ARBA00023125"/>
    </source>
</evidence>
<dbReference type="PANTHER" id="PTHR30346">
    <property type="entry name" value="TRANSCRIPTIONAL DUAL REGULATOR HCAR-RELATED"/>
    <property type="match status" value="1"/>
</dbReference>